<comment type="caution">
    <text evidence="3">The sequence shown here is derived from an EMBL/GenBank/DDBJ whole genome shotgun (WGS) entry which is preliminary data.</text>
</comment>
<keyword evidence="4" id="KW-1185">Reference proteome</keyword>
<organism evidence="3 4">
    <name type="scientific">Natrarchaeobius chitinivorans</name>
    <dbReference type="NCBI Taxonomy" id="1679083"/>
    <lineage>
        <taxon>Archaea</taxon>
        <taxon>Methanobacteriati</taxon>
        <taxon>Methanobacteriota</taxon>
        <taxon>Stenosarchaea group</taxon>
        <taxon>Halobacteria</taxon>
        <taxon>Halobacteriales</taxon>
        <taxon>Natrialbaceae</taxon>
        <taxon>Natrarchaeobius</taxon>
    </lineage>
</organism>
<accession>A0A3N6MBY4</accession>
<dbReference type="Pfam" id="PF18545">
    <property type="entry name" value="HalOD1"/>
    <property type="match status" value="1"/>
</dbReference>
<evidence type="ECO:0000313" key="3">
    <source>
        <dbReference type="EMBL" id="RQG94010.1"/>
    </source>
</evidence>
<evidence type="ECO:0000259" key="2">
    <source>
        <dbReference type="Pfam" id="PF18545"/>
    </source>
</evidence>
<dbReference type="AlphaFoldDB" id="A0A3N6MBY4"/>
<evidence type="ECO:0000313" key="4">
    <source>
        <dbReference type="Proteomes" id="UP000282323"/>
    </source>
</evidence>
<reference evidence="3 4" key="1">
    <citation type="submission" date="2018-10" db="EMBL/GenBank/DDBJ databases">
        <title>Natrarchaeobius chitinivorans gen. nov., sp. nov., and Natrarchaeobius haloalkaliphilus sp. nov., alkaliphilic, chitin-utilizing haloarchaea from hypersaline alkaline lakes.</title>
        <authorList>
            <person name="Sorokin D.Y."/>
            <person name="Elcheninov A.G."/>
            <person name="Kostrikina N.A."/>
            <person name="Bale N.J."/>
            <person name="Sinninghe Damste J.S."/>
            <person name="Khijniak T.V."/>
            <person name="Kublanov I.V."/>
            <person name="Toshchakov S.V."/>
        </authorList>
    </citation>
    <scope>NUCLEOTIDE SEQUENCE [LARGE SCALE GENOMIC DNA]</scope>
    <source>
        <strain evidence="3 4">AArcht4T</strain>
    </source>
</reference>
<name>A0A3N6MBY4_NATCH</name>
<feature type="domain" description="Halobacterial output" evidence="2">
    <location>
        <begin position="26"/>
        <end position="97"/>
    </location>
</feature>
<dbReference type="OrthoDB" id="327217at2157"/>
<dbReference type="RefSeq" id="WP_124196061.1">
    <property type="nucleotide sequence ID" value="NZ_REGA01000011.1"/>
</dbReference>
<dbReference type="EMBL" id="REGA01000011">
    <property type="protein sequence ID" value="RQG94010.1"/>
    <property type="molecule type" value="Genomic_DNA"/>
</dbReference>
<dbReference type="Proteomes" id="UP000282323">
    <property type="component" value="Unassembled WGS sequence"/>
</dbReference>
<dbReference type="InterPro" id="IPR040624">
    <property type="entry name" value="HalOD1"/>
</dbReference>
<feature type="region of interest" description="Disordered" evidence="1">
    <location>
        <begin position="1"/>
        <end position="23"/>
    </location>
</feature>
<proteinExistence type="predicted"/>
<gene>
    <name evidence="3" type="ORF">EA473_13100</name>
</gene>
<sequence>MPSVDDPADASEPRDSYVTTFDPAVDDQPTAAIVTAVASLVERDPLELTPLYDAIDPDALESLFDHACRADDASHQVWFTYEGFDVGVCSDGEVRISDATPKSTSNA</sequence>
<protein>
    <recommendedName>
        <fullName evidence="2">Halobacterial output domain-containing protein</fullName>
    </recommendedName>
</protein>
<evidence type="ECO:0000256" key="1">
    <source>
        <dbReference type="SAM" id="MobiDB-lite"/>
    </source>
</evidence>